<dbReference type="CDD" id="cd16917">
    <property type="entry name" value="HATPase_UhpB-NarQ-NarX-like"/>
    <property type="match status" value="1"/>
</dbReference>
<evidence type="ECO:0000256" key="7">
    <source>
        <dbReference type="ARBA" id="ARBA00022840"/>
    </source>
</evidence>
<organism evidence="12 13">
    <name type="scientific">Actinoplanes campanulatus</name>
    <dbReference type="NCBI Taxonomy" id="113559"/>
    <lineage>
        <taxon>Bacteria</taxon>
        <taxon>Bacillati</taxon>
        <taxon>Actinomycetota</taxon>
        <taxon>Actinomycetes</taxon>
        <taxon>Micromonosporales</taxon>
        <taxon>Micromonosporaceae</taxon>
        <taxon>Actinoplanes</taxon>
    </lineage>
</organism>
<keyword evidence="6 12" id="KW-0418">Kinase</keyword>
<comment type="caution">
    <text evidence="12">The sequence shown here is derived from an EMBL/GenBank/DDBJ whole genome shotgun (WGS) entry which is preliminary data.</text>
</comment>
<feature type="domain" description="Signal transduction histidine kinase subgroup 3 dimerisation and phosphoacceptor" evidence="11">
    <location>
        <begin position="195"/>
        <end position="259"/>
    </location>
</feature>
<keyword evidence="4" id="KW-0808">Transferase</keyword>
<dbReference type="InterPro" id="IPR036890">
    <property type="entry name" value="HATPase_C_sf"/>
</dbReference>
<feature type="transmembrane region" description="Helical" evidence="9">
    <location>
        <begin position="97"/>
        <end position="121"/>
    </location>
</feature>
<dbReference type="Proteomes" id="UP000590749">
    <property type="component" value="Unassembled WGS sequence"/>
</dbReference>
<dbReference type="Pfam" id="PF07730">
    <property type="entry name" value="HisKA_3"/>
    <property type="match status" value="1"/>
</dbReference>
<dbReference type="PANTHER" id="PTHR24421">
    <property type="entry name" value="NITRATE/NITRITE SENSOR PROTEIN NARX-RELATED"/>
    <property type="match status" value="1"/>
</dbReference>
<keyword evidence="9" id="KW-0472">Membrane</keyword>
<evidence type="ECO:0000256" key="2">
    <source>
        <dbReference type="ARBA" id="ARBA00012438"/>
    </source>
</evidence>
<gene>
    <name evidence="12" type="ORF">FHR83_009117</name>
</gene>
<dbReference type="Pfam" id="PF02518">
    <property type="entry name" value="HATPase_c"/>
    <property type="match status" value="1"/>
</dbReference>
<feature type="transmembrane region" description="Helical" evidence="9">
    <location>
        <begin position="133"/>
        <end position="157"/>
    </location>
</feature>
<keyword evidence="7" id="KW-0067">ATP-binding</keyword>
<keyword evidence="5" id="KW-0547">Nucleotide-binding</keyword>
<keyword evidence="13" id="KW-1185">Reference proteome</keyword>
<evidence type="ECO:0000256" key="6">
    <source>
        <dbReference type="ARBA" id="ARBA00022777"/>
    </source>
</evidence>
<feature type="transmembrane region" description="Helical" evidence="9">
    <location>
        <begin position="27"/>
        <end position="46"/>
    </location>
</feature>
<evidence type="ECO:0000256" key="5">
    <source>
        <dbReference type="ARBA" id="ARBA00022741"/>
    </source>
</evidence>
<evidence type="ECO:0000256" key="9">
    <source>
        <dbReference type="SAM" id="Phobius"/>
    </source>
</evidence>
<evidence type="ECO:0000259" key="11">
    <source>
        <dbReference type="Pfam" id="PF07730"/>
    </source>
</evidence>
<name>A0A7W5AS21_9ACTN</name>
<keyword evidence="3" id="KW-0597">Phosphoprotein</keyword>
<dbReference type="AlphaFoldDB" id="A0A7W5AS21"/>
<dbReference type="Gene3D" id="1.20.5.1930">
    <property type="match status" value="1"/>
</dbReference>
<evidence type="ECO:0000259" key="10">
    <source>
        <dbReference type="Pfam" id="PF02518"/>
    </source>
</evidence>
<dbReference type="SUPFAM" id="SSF55874">
    <property type="entry name" value="ATPase domain of HSP90 chaperone/DNA topoisomerase II/histidine kinase"/>
    <property type="match status" value="1"/>
</dbReference>
<evidence type="ECO:0000313" key="13">
    <source>
        <dbReference type="Proteomes" id="UP000590749"/>
    </source>
</evidence>
<dbReference type="InterPro" id="IPR003594">
    <property type="entry name" value="HATPase_dom"/>
</dbReference>
<evidence type="ECO:0000256" key="4">
    <source>
        <dbReference type="ARBA" id="ARBA00022679"/>
    </source>
</evidence>
<dbReference type="InterPro" id="IPR011712">
    <property type="entry name" value="Sig_transdc_His_kin_sub3_dim/P"/>
</dbReference>
<evidence type="ECO:0000256" key="3">
    <source>
        <dbReference type="ARBA" id="ARBA00022553"/>
    </source>
</evidence>
<feature type="domain" description="Histidine kinase/HSP90-like ATPase" evidence="10">
    <location>
        <begin position="295"/>
        <end position="379"/>
    </location>
</feature>
<accession>A0A7W5AS21</accession>
<comment type="catalytic activity">
    <reaction evidence="1">
        <text>ATP + protein L-histidine = ADP + protein N-phospho-L-histidine.</text>
        <dbReference type="EC" id="2.7.13.3"/>
    </reaction>
</comment>
<dbReference type="GO" id="GO:0016020">
    <property type="term" value="C:membrane"/>
    <property type="evidence" value="ECO:0007669"/>
    <property type="project" value="InterPro"/>
</dbReference>
<dbReference type="EC" id="2.7.13.3" evidence="2"/>
<keyword evidence="8" id="KW-0902">Two-component regulatory system</keyword>
<dbReference type="GO" id="GO:0005524">
    <property type="term" value="F:ATP binding"/>
    <property type="evidence" value="ECO:0007669"/>
    <property type="project" value="UniProtKB-KW"/>
</dbReference>
<dbReference type="GO" id="GO:0046983">
    <property type="term" value="F:protein dimerization activity"/>
    <property type="evidence" value="ECO:0007669"/>
    <property type="project" value="InterPro"/>
</dbReference>
<dbReference type="Gene3D" id="3.30.565.10">
    <property type="entry name" value="Histidine kinase-like ATPase, C-terminal domain"/>
    <property type="match status" value="1"/>
</dbReference>
<dbReference type="GO" id="GO:0000155">
    <property type="term" value="F:phosphorelay sensor kinase activity"/>
    <property type="evidence" value="ECO:0007669"/>
    <property type="project" value="InterPro"/>
</dbReference>
<sequence>MSIAVLRKWARVPAAVTAGAFTGLAELAFLLVTGLTLGLAAVAPVARRRVAAASTRAARWIAGRERRRLAWAGGEPAPPPLPPAGPRVFGYLAARALPALLGGLVTALLATGVALAGIVARSVLAGTMTVPHLLGQVLLGAALLTLNLQGFVTVAGIDARLARTLLESSTREELERRIGELAASRAEVVAAVDVERQRIERDLHDGLQQRLVALGMLLGRARRSADPERTRALLDQAHADAQRAVEEMREVAWRVYPSALAHSSLDEVLAMVAQRSAVPVRIDFAPHPRPSRPVETALYFVACEAVTNTAKHAAATVITISVGPNATGVEMVITDDGVGGADPDGSGLHGLARRVAALDGRFEVRSPSGGGTTIRVELPCG</sequence>
<keyword evidence="9" id="KW-1133">Transmembrane helix</keyword>
<dbReference type="PANTHER" id="PTHR24421:SF10">
    <property type="entry name" value="NITRATE_NITRITE SENSOR PROTEIN NARQ"/>
    <property type="match status" value="1"/>
</dbReference>
<dbReference type="RefSeq" id="WP_183227806.1">
    <property type="nucleotide sequence ID" value="NZ_BMPW01000038.1"/>
</dbReference>
<evidence type="ECO:0000313" key="12">
    <source>
        <dbReference type="EMBL" id="MBB3101388.1"/>
    </source>
</evidence>
<proteinExistence type="predicted"/>
<dbReference type="EMBL" id="JACHXF010000037">
    <property type="protein sequence ID" value="MBB3101388.1"/>
    <property type="molecule type" value="Genomic_DNA"/>
</dbReference>
<protein>
    <recommendedName>
        <fullName evidence="2">histidine kinase</fullName>
        <ecNumber evidence="2">2.7.13.3</ecNumber>
    </recommendedName>
</protein>
<keyword evidence="9" id="KW-0812">Transmembrane</keyword>
<dbReference type="InterPro" id="IPR050482">
    <property type="entry name" value="Sensor_HK_TwoCompSys"/>
</dbReference>
<evidence type="ECO:0000256" key="1">
    <source>
        <dbReference type="ARBA" id="ARBA00000085"/>
    </source>
</evidence>
<evidence type="ECO:0000256" key="8">
    <source>
        <dbReference type="ARBA" id="ARBA00023012"/>
    </source>
</evidence>
<reference evidence="12 13" key="1">
    <citation type="submission" date="2020-08" db="EMBL/GenBank/DDBJ databases">
        <title>Genomic Encyclopedia of Type Strains, Phase III (KMG-III): the genomes of soil and plant-associated and newly described type strains.</title>
        <authorList>
            <person name="Whitman W."/>
        </authorList>
    </citation>
    <scope>NUCLEOTIDE SEQUENCE [LARGE SCALE GENOMIC DNA]</scope>
    <source>
        <strain evidence="12 13">CECT 3287</strain>
    </source>
</reference>